<comment type="caution">
    <text evidence="2">The sequence shown here is derived from an EMBL/GenBank/DDBJ whole genome shotgun (WGS) entry which is preliminary data.</text>
</comment>
<protein>
    <submittedName>
        <fullName evidence="2">Uncharacterized protein</fullName>
    </submittedName>
</protein>
<accession>A0A9X0A0R2</accession>
<dbReference type="Proteomes" id="UP001163046">
    <property type="component" value="Unassembled WGS sequence"/>
</dbReference>
<organism evidence="2 3">
    <name type="scientific">Desmophyllum pertusum</name>
    <dbReference type="NCBI Taxonomy" id="174260"/>
    <lineage>
        <taxon>Eukaryota</taxon>
        <taxon>Metazoa</taxon>
        <taxon>Cnidaria</taxon>
        <taxon>Anthozoa</taxon>
        <taxon>Hexacorallia</taxon>
        <taxon>Scleractinia</taxon>
        <taxon>Caryophylliina</taxon>
        <taxon>Caryophylliidae</taxon>
        <taxon>Desmophyllum</taxon>
    </lineage>
</organism>
<proteinExistence type="predicted"/>
<evidence type="ECO:0000256" key="1">
    <source>
        <dbReference type="SAM" id="MobiDB-lite"/>
    </source>
</evidence>
<evidence type="ECO:0000313" key="3">
    <source>
        <dbReference type="Proteomes" id="UP001163046"/>
    </source>
</evidence>
<evidence type="ECO:0000313" key="2">
    <source>
        <dbReference type="EMBL" id="KAJ7391351.1"/>
    </source>
</evidence>
<gene>
    <name evidence="2" type="ORF">OS493_018394</name>
</gene>
<name>A0A9X0A0R2_9CNID</name>
<feature type="region of interest" description="Disordered" evidence="1">
    <location>
        <begin position="72"/>
        <end position="104"/>
    </location>
</feature>
<dbReference type="AlphaFoldDB" id="A0A9X0A0R2"/>
<sequence>MEETTFPPVLMSLINSINAEGHLQSWQLNTTLETFSLTLEWTKSAFCNINDKSDLRPDNLARKPAQTVALNADYGKDVSKEADKREEEDTELKPAYSESETPEALMTENEVEYETQIFTQARRKLYPMNKTQICRGNLNRKTQSNLSPAKDNGYHTANFSDELGDDNRVTHTHSKPFSKQDGDKKKAICSCGEVFTCRNLSLRHLLSNCPVSLCFRIELECNVQRVIDGWHGDEKVIGMAWWQSYKNNGFPDAVVEVKDEKVQQLEALVNQFIERAITQTLTDQNGHLFVLMAGLDGLEA</sequence>
<dbReference type="EMBL" id="MU825406">
    <property type="protein sequence ID" value="KAJ7391351.1"/>
    <property type="molecule type" value="Genomic_DNA"/>
</dbReference>
<keyword evidence="3" id="KW-1185">Reference proteome</keyword>
<reference evidence="2" key="1">
    <citation type="submission" date="2023-01" db="EMBL/GenBank/DDBJ databases">
        <title>Genome assembly of the deep-sea coral Lophelia pertusa.</title>
        <authorList>
            <person name="Herrera S."/>
            <person name="Cordes E."/>
        </authorList>
    </citation>
    <scope>NUCLEOTIDE SEQUENCE</scope>
    <source>
        <strain evidence="2">USNM1676648</strain>
        <tissue evidence="2">Polyp</tissue>
    </source>
</reference>
<dbReference type="OrthoDB" id="5994013at2759"/>
<feature type="compositionally biased region" description="Basic and acidic residues" evidence="1">
    <location>
        <begin position="74"/>
        <end position="87"/>
    </location>
</feature>